<accession>A0A7C3WJT7</accession>
<dbReference type="PANTHER" id="PTHR35866:SF2">
    <property type="entry name" value="YKGJ FAMILY CYSTEINE CLUSTER PROTEIN"/>
    <property type="match status" value="1"/>
</dbReference>
<evidence type="ECO:0000256" key="1">
    <source>
        <dbReference type="SAM" id="MobiDB-lite"/>
    </source>
</evidence>
<proteinExistence type="predicted"/>
<protein>
    <submittedName>
        <fullName evidence="2">YkgJ family cysteine cluster protein</fullName>
    </submittedName>
</protein>
<comment type="caution">
    <text evidence="2">The sequence shown here is derived from an EMBL/GenBank/DDBJ whole genome shotgun (WGS) entry which is preliminary data.</text>
</comment>
<organism evidence="2">
    <name type="scientific">Thermofilum pendens</name>
    <dbReference type="NCBI Taxonomy" id="2269"/>
    <lineage>
        <taxon>Archaea</taxon>
        <taxon>Thermoproteota</taxon>
        <taxon>Thermoprotei</taxon>
        <taxon>Thermofilales</taxon>
        <taxon>Thermofilaceae</taxon>
        <taxon>Thermofilum</taxon>
    </lineage>
</organism>
<dbReference type="Pfam" id="PF03692">
    <property type="entry name" value="CxxCxxCC"/>
    <property type="match status" value="1"/>
</dbReference>
<gene>
    <name evidence="2" type="ORF">ENV88_02945</name>
</gene>
<dbReference type="EMBL" id="DTIB01000068">
    <property type="protein sequence ID" value="HGB24998.1"/>
    <property type="molecule type" value="Genomic_DNA"/>
</dbReference>
<dbReference type="AlphaFoldDB" id="A0A7C3WJT7"/>
<reference evidence="2" key="1">
    <citation type="journal article" date="2020" name="mSystems">
        <title>Genome- and Community-Level Interaction Insights into Carbon Utilization and Element Cycling Functions of Hydrothermarchaeota in Hydrothermal Sediment.</title>
        <authorList>
            <person name="Zhou Z."/>
            <person name="Liu Y."/>
            <person name="Xu W."/>
            <person name="Pan J."/>
            <person name="Luo Z.H."/>
            <person name="Li M."/>
        </authorList>
    </citation>
    <scope>NUCLEOTIDE SEQUENCE [LARGE SCALE GENOMIC DNA]</scope>
    <source>
        <strain evidence="2">SpSt-8</strain>
    </source>
</reference>
<sequence>MPLLREDLERLEGLGLKREDFAVERDGFLRLRNTGGYCVFYDIGSGRCKVYGARPLGCRLYPLVFDEERGALLDPECPLAGFFSEECSEAEGGSSPPRGGFSRACAPSTGTVTARSCWRSPRGSYSPGASSAQRPNLEARGPCTAAWSC</sequence>
<dbReference type="PANTHER" id="PTHR35866">
    <property type="entry name" value="PUTATIVE-RELATED"/>
    <property type="match status" value="1"/>
</dbReference>
<evidence type="ECO:0000313" key="2">
    <source>
        <dbReference type="EMBL" id="HGB24998.1"/>
    </source>
</evidence>
<dbReference type="InterPro" id="IPR005358">
    <property type="entry name" value="Puta_zinc/iron-chelating_dom"/>
</dbReference>
<name>A0A7C3WJT7_THEPE</name>
<feature type="compositionally biased region" description="Low complexity" evidence="1">
    <location>
        <begin position="88"/>
        <end position="103"/>
    </location>
</feature>
<feature type="region of interest" description="Disordered" evidence="1">
    <location>
        <begin position="88"/>
        <end position="149"/>
    </location>
</feature>